<evidence type="ECO:0000313" key="1">
    <source>
        <dbReference type="EMBL" id="CAD5206539.1"/>
    </source>
</evidence>
<sequence length="127" mass="14928">MNNTSAERISLNISNVLNHKQHIGADVEKFRDGFERNERFKELNGLVRRNQRIVEALDDFERLDMSFMNDLTDQLGKLKKTLHSIDRVKFSESELQQFHLTDVCQMTIKKLADEKFSQKSQMNVILE</sequence>
<dbReference type="Proteomes" id="UP000614601">
    <property type="component" value="Unassembled WGS sequence"/>
</dbReference>
<dbReference type="EMBL" id="CAJFDH010000001">
    <property type="protein sequence ID" value="CAD5206539.1"/>
    <property type="molecule type" value="Genomic_DNA"/>
</dbReference>
<dbReference type="Proteomes" id="UP000783686">
    <property type="component" value="Unassembled WGS sequence"/>
</dbReference>
<protein>
    <recommendedName>
        <fullName evidence="3">Biogenesis of lysosome-related organelles complex 1 subunit 5</fullName>
    </recommendedName>
</protein>
<dbReference type="AlphaFoldDB" id="A0A811JTT8"/>
<keyword evidence="2" id="KW-1185">Reference proteome</keyword>
<organism evidence="1 2">
    <name type="scientific">Bursaphelenchus okinawaensis</name>
    <dbReference type="NCBI Taxonomy" id="465554"/>
    <lineage>
        <taxon>Eukaryota</taxon>
        <taxon>Metazoa</taxon>
        <taxon>Ecdysozoa</taxon>
        <taxon>Nematoda</taxon>
        <taxon>Chromadorea</taxon>
        <taxon>Rhabditida</taxon>
        <taxon>Tylenchina</taxon>
        <taxon>Tylenchomorpha</taxon>
        <taxon>Aphelenchoidea</taxon>
        <taxon>Aphelenchoididae</taxon>
        <taxon>Bursaphelenchus</taxon>
    </lineage>
</organism>
<accession>A0A811JTT8</accession>
<comment type="caution">
    <text evidence="1">The sequence shown here is derived from an EMBL/GenBank/DDBJ whole genome shotgun (WGS) entry which is preliminary data.</text>
</comment>
<name>A0A811JTT8_9BILA</name>
<dbReference type="OrthoDB" id="5788338at2759"/>
<proteinExistence type="predicted"/>
<reference evidence="1" key="1">
    <citation type="submission" date="2020-09" db="EMBL/GenBank/DDBJ databases">
        <authorList>
            <person name="Kikuchi T."/>
        </authorList>
    </citation>
    <scope>NUCLEOTIDE SEQUENCE</scope>
    <source>
        <strain evidence="1">SH1</strain>
    </source>
</reference>
<evidence type="ECO:0000313" key="2">
    <source>
        <dbReference type="Proteomes" id="UP000614601"/>
    </source>
</evidence>
<gene>
    <name evidence="1" type="ORF">BOKJ2_LOCUS1223</name>
</gene>
<dbReference type="EMBL" id="CAJFCW020000001">
    <property type="protein sequence ID" value="CAG9082181.1"/>
    <property type="molecule type" value="Genomic_DNA"/>
</dbReference>
<evidence type="ECO:0008006" key="3">
    <source>
        <dbReference type="Google" id="ProtNLM"/>
    </source>
</evidence>